<evidence type="ECO:0000256" key="2">
    <source>
        <dbReference type="ARBA" id="ARBA00011541"/>
    </source>
</evidence>
<dbReference type="GO" id="GO:0003887">
    <property type="term" value="F:DNA-directed DNA polymerase activity"/>
    <property type="evidence" value="ECO:0007669"/>
    <property type="project" value="UniProtKB-UniRule"/>
</dbReference>
<evidence type="ECO:0000259" key="20">
    <source>
        <dbReference type="SMART" id="SM00475"/>
    </source>
</evidence>
<feature type="domain" description="5'-3' exonuclease" evidence="20">
    <location>
        <begin position="2"/>
        <end position="262"/>
    </location>
</feature>
<dbReference type="SMART" id="SM00475">
    <property type="entry name" value="53EXOc"/>
    <property type="match status" value="1"/>
</dbReference>
<dbReference type="SMART" id="SM00474">
    <property type="entry name" value="35EXOc"/>
    <property type="match status" value="1"/>
</dbReference>
<dbReference type="PRINTS" id="PR00868">
    <property type="entry name" value="DNAPOLI"/>
</dbReference>
<dbReference type="EC" id="2.7.7.7" evidence="3 16"/>
<dbReference type="InterPro" id="IPR012337">
    <property type="entry name" value="RNaseH-like_sf"/>
</dbReference>
<evidence type="ECO:0000256" key="13">
    <source>
        <dbReference type="ARBA" id="ARBA00023125"/>
    </source>
</evidence>
<dbReference type="CDD" id="cd09859">
    <property type="entry name" value="PIN_53EXO"/>
    <property type="match status" value="1"/>
</dbReference>
<dbReference type="FunFam" id="1.10.150.20:FF:000002">
    <property type="entry name" value="DNA polymerase I"/>
    <property type="match status" value="1"/>
</dbReference>
<dbReference type="InterPro" id="IPR020045">
    <property type="entry name" value="DNA_polI_H3TH"/>
</dbReference>
<evidence type="ECO:0000259" key="19">
    <source>
        <dbReference type="SMART" id="SM00474"/>
    </source>
</evidence>
<dbReference type="SUPFAM" id="SSF88723">
    <property type="entry name" value="PIN domain-like"/>
    <property type="match status" value="1"/>
</dbReference>
<dbReference type="Gene3D" id="3.30.70.370">
    <property type="match status" value="1"/>
</dbReference>
<evidence type="ECO:0000256" key="10">
    <source>
        <dbReference type="ARBA" id="ARBA00022801"/>
    </source>
</evidence>
<dbReference type="InterPro" id="IPR043502">
    <property type="entry name" value="DNA/RNA_pol_sf"/>
</dbReference>
<dbReference type="InterPro" id="IPR002298">
    <property type="entry name" value="DNA_polymerase_A"/>
</dbReference>
<dbReference type="SUPFAM" id="SSF47807">
    <property type="entry name" value="5' to 3' exonuclease, C-terminal subdomain"/>
    <property type="match status" value="1"/>
</dbReference>
<dbReference type="CDD" id="cd08637">
    <property type="entry name" value="DNA_pol_A_pol_I_C"/>
    <property type="match status" value="1"/>
</dbReference>
<dbReference type="SMART" id="SM00279">
    <property type="entry name" value="HhH2"/>
    <property type="match status" value="1"/>
</dbReference>
<dbReference type="GO" id="GO:0008409">
    <property type="term" value="F:5'-3' exonuclease activity"/>
    <property type="evidence" value="ECO:0007669"/>
    <property type="project" value="InterPro"/>
</dbReference>
<dbReference type="InterPro" id="IPR008918">
    <property type="entry name" value="HhH2"/>
</dbReference>
<dbReference type="InterPro" id="IPR036279">
    <property type="entry name" value="5-3_exonuclease_C_sf"/>
</dbReference>
<dbReference type="NCBIfam" id="TIGR00593">
    <property type="entry name" value="pola"/>
    <property type="match status" value="1"/>
</dbReference>
<evidence type="ECO:0000313" key="23">
    <source>
        <dbReference type="Proteomes" id="UP000316968"/>
    </source>
</evidence>
<dbReference type="Proteomes" id="UP000316968">
    <property type="component" value="Chromosome"/>
</dbReference>
<dbReference type="PANTHER" id="PTHR10133:SF27">
    <property type="entry name" value="DNA POLYMERASE NU"/>
    <property type="match status" value="1"/>
</dbReference>
<dbReference type="PANTHER" id="PTHR10133">
    <property type="entry name" value="DNA POLYMERASE I"/>
    <property type="match status" value="1"/>
</dbReference>
<keyword evidence="5 17" id="KW-0808">Transferase</keyword>
<feature type="region of interest" description="Disordered" evidence="18">
    <location>
        <begin position="290"/>
        <end position="312"/>
    </location>
</feature>
<keyword evidence="13 17" id="KW-0238">DNA-binding</keyword>
<proteinExistence type="inferred from homology"/>
<dbReference type="InterPro" id="IPR020046">
    <property type="entry name" value="5-3_exonucl_a-hlix_arch_N"/>
</dbReference>
<dbReference type="Pfam" id="PF02739">
    <property type="entry name" value="5_3_exonuc_N"/>
    <property type="match status" value="1"/>
</dbReference>
<feature type="compositionally biased region" description="Acidic residues" evidence="18">
    <location>
        <begin position="290"/>
        <end position="301"/>
    </location>
</feature>
<keyword evidence="11" id="KW-0269">Exonuclease</keyword>
<comment type="subunit">
    <text evidence="2 17">Single-chain monomer with multiple functions.</text>
</comment>
<evidence type="ECO:0000256" key="14">
    <source>
        <dbReference type="ARBA" id="ARBA00023204"/>
    </source>
</evidence>
<dbReference type="AlphaFoldDB" id="A0A4Y6V1T6"/>
<evidence type="ECO:0000256" key="15">
    <source>
        <dbReference type="ARBA" id="ARBA00049244"/>
    </source>
</evidence>
<keyword evidence="9 17" id="KW-0227">DNA damage</keyword>
<dbReference type="RefSeq" id="WP_141449123.1">
    <property type="nucleotide sequence ID" value="NZ_CP041217.1"/>
</dbReference>
<evidence type="ECO:0000256" key="9">
    <source>
        <dbReference type="ARBA" id="ARBA00022763"/>
    </source>
</evidence>
<dbReference type="Gene3D" id="3.30.420.10">
    <property type="entry name" value="Ribonuclease H-like superfamily/Ribonuclease H"/>
    <property type="match status" value="1"/>
</dbReference>
<evidence type="ECO:0000256" key="18">
    <source>
        <dbReference type="SAM" id="MobiDB-lite"/>
    </source>
</evidence>
<dbReference type="InterPro" id="IPR029060">
    <property type="entry name" value="PIN-like_dom_sf"/>
</dbReference>
<dbReference type="OrthoDB" id="9806424at2"/>
<dbReference type="CDD" id="cd09898">
    <property type="entry name" value="H3TH_53EXO"/>
    <property type="match status" value="1"/>
</dbReference>
<dbReference type="KEGG" id="saca:FFV09_18065"/>
<dbReference type="FunFam" id="1.20.1060.10:FF:000001">
    <property type="entry name" value="DNA polymerase I"/>
    <property type="match status" value="1"/>
</dbReference>
<evidence type="ECO:0000256" key="4">
    <source>
        <dbReference type="ARBA" id="ARBA00020311"/>
    </source>
</evidence>
<dbReference type="SUPFAM" id="SSF56672">
    <property type="entry name" value="DNA/RNA polymerases"/>
    <property type="match status" value="1"/>
</dbReference>
<organism evidence="22 23">
    <name type="scientific">Saccharibacillus brassicae</name>
    <dbReference type="NCBI Taxonomy" id="2583377"/>
    <lineage>
        <taxon>Bacteria</taxon>
        <taxon>Bacillati</taxon>
        <taxon>Bacillota</taxon>
        <taxon>Bacilli</taxon>
        <taxon>Bacillales</taxon>
        <taxon>Paenibacillaceae</taxon>
        <taxon>Saccharibacillus</taxon>
    </lineage>
</organism>
<evidence type="ECO:0000313" key="22">
    <source>
        <dbReference type="EMBL" id="QDH22581.1"/>
    </source>
</evidence>
<dbReference type="SUPFAM" id="SSF53098">
    <property type="entry name" value="Ribonuclease H-like"/>
    <property type="match status" value="1"/>
</dbReference>
<reference evidence="22 23" key="1">
    <citation type="submission" date="2019-06" db="EMBL/GenBank/DDBJ databases">
        <title>Saccharibacillus brassicae sp. nov., an endophytic bacterium isolated from Chinese cabbage seeds (Brassica pekinensis).</title>
        <authorList>
            <person name="Jiang L."/>
            <person name="Lee J."/>
            <person name="Kim S.W."/>
        </authorList>
    </citation>
    <scope>NUCLEOTIDE SEQUENCE [LARGE SCALE GENOMIC DNA]</scope>
    <source>
        <strain evidence="23">KCTC 43072 / ATSA2</strain>
    </source>
</reference>
<evidence type="ECO:0000256" key="5">
    <source>
        <dbReference type="ARBA" id="ARBA00022679"/>
    </source>
</evidence>
<gene>
    <name evidence="17 22" type="primary">polA</name>
    <name evidence="22" type="ORF">FFV09_18065</name>
</gene>
<evidence type="ECO:0000256" key="12">
    <source>
        <dbReference type="ARBA" id="ARBA00022932"/>
    </source>
</evidence>
<dbReference type="Gene3D" id="3.40.50.1010">
    <property type="entry name" value="5'-nuclease"/>
    <property type="match status" value="1"/>
</dbReference>
<dbReference type="GO" id="GO:0003677">
    <property type="term" value="F:DNA binding"/>
    <property type="evidence" value="ECO:0007669"/>
    <property type="project" value="UniProtKB-UniRule"/>
</dbReference>
<dbReference type="InterPro" id="IPR002421">
    <property type="entry name" value="5-3_exonuclease"/>
</dbReference>
<feature type="domain" description="3'-5' exonuclease" evidence="19">
    <location>
        <begin position="315"/>
        <end position="487"/>
    </location>
</feature>
<evidence type="ECO:0000256" key="17">
    <source>
        <dbReference type="RuleBase" id="RU004460"/>
    </source>
</evidence>
<comment type="catalytic activity">
    <reaction evidence="15 17">
        <text>DNA(n) + a 2'-deoxyribonucleoside 5'-triphosphate = DNA(n+1) + diphosphate</text>
        <dbReference type="Rhea" id="RHEA:22508"/>
        <dbReference type="Rhea" id="RHEA-COMP:17339"/>
        <dbReference type="Rhea" id="RHEA-COMP:17340"/>
        <dbReference type="ChEBI" id="CHEBI:33019"/>
        <dbReference type="ChEBI" id="CHEBI:61560"/>
        <dbReference type="ChEBI" id="CHEBI:173112"/>
        <dbReference type="EC" id="2.7.7.7"/>
    </reaction>
</comment>
<protein>
    <recommendedName>
        <fullName evidence="4 16">DNA polymerase I</fullName>
        <ecNumber evidence="3 16">2.7.7.7</ecNumber>
    </recommendedName>
</protein>
<dbReference type="FunFam" id="1.10.150.20:FF:000003">
    <property type="entry name" value="DNA polymerase I"/>
    <property type="match status" value="1"/>
</dbReference>
<evidence type="ECO:0000256" key="6">
    <source>
        <dbReference type="ARBA" id="ARBA00022695"/>
    </source>
</evidence>
<dbReference type="InterPro" id="IPR002562">
    <property type="entry name" value="3'-5'_exonuclease_dom"/>
</dbReference>
<dbReference type="Pfam" id="PF22619">
    <property type="entry name" value="DNA_polI_exo1"/>
    <property type="match status" value="1"/>
</dbReference>
<dbReference type="SMART" id="SM00482">
    <property type="entry name" value="POLAc"/>
    <property type="match status" value="1"/>
</dbReference>
<dbReference type="CDD" id="cd06140">
    <property type="entry name" value="DNA_polA_I_Bacillus_like_exo"/>
    <property type="match status" value="1"/>
</dbReference>
<dbReference type="GO" id="GO:0008408">
    <property type="term" value="F:3'-5' exonuclease activity"/>
    <property type="evidence" value="ECO:0007669"/>
    <property type="project" value="InterPro"/>
</dbReference>
<dbReference type="NCBIfam" id="NF004397">
    <property type="entry name" value="PRK05755.1"/>
    <property type="match status" value="1"/>
</dbReference>
<dbReference type="Pfam" id="PF00476">
    <property type="entry name" value="DNA_pol_A"/>
    <property type="match status" value="1"/>
</dbReference>
<dbReference type="InterPro" id="IPR054690">
    <property type="entry name" value="DNA_polI_exonuclease"/>
</dbReference>
<dbReference type="GO" id="GO:0006302">
    <property type="term" value="P:double-strand break repair"/>
    <property type="evidence" value="ECO:0007669"/>
    <property type="project" value="TreeGrafter"/>
</dbReference>
<evidence type="ECO:0000259" key="21">
    <source>
        <dbReference type="SMART" id="SM00482"/>
    </source>
</evidence>
<keyword evidence="14 17" id="KW-0234">DNA repair</keyword>
<dbReference type="Pfam" id="PF01367">
    <property type="entry name" value="5_3_exonuc"/>
    <property type="match status" value="1"/>
</dbReference>
<evidence type="ECO:0000256" key="8">
    <source>
        <dbReference type="ARBA" id="ARBA00022722"/>
    </source>
</evidence>
<dbReference type="InterPro" id="IPR019760">
    <property type="entry name" value="DNA-dir_DNA_pol_A_CS"/>
</dbReference>
<dbReference type="PROSITE" id="PS00447">
    <property type="entry name" value="DNA_POLYMERASE_A"/>
    <property type="match status" value="1"/>
</dbReference>
<keyword evidence="23" id="KW-1185">Reference proteome</keyword>
<dbReference type="InterPro" id="IPR001098">
    <property type="entry name" value="DNA-dir_DNA_pol_A_palm_dom"/>
</dbReference>
<evidence type="ECO:0000256" key="11">
    <source>
        <dbReference type="ARBA" id="ARBA00022839"/>
    </source>
</evidence>
<feature type="domain" description="DNA-directed DNA polymerase family A palm" evidence="21">
    <location>
        <begin position="654"/>
        <end position="861"/>
    </location>
</feature>
<dbReference type="InterPro" id="IPR018320">
    <property type="entry name" value="DNA_polymerase_1"/>
</dbReference>
<comment type="similarity">
    <text evidence="1 17">Belongs to the DNA polymerase type-A family.</text>
</comment>
<dbReference type="EMBL" id="CP041217">
    <property type="protein sequence ID" value="QDH22581.1"/>
    <property type="molecule type" value="Genomic_DNA"/>
</dbReference>
<keyword evidence="12 17" id="KW-0239">DNA-directed DNA polymerase</keyword>
<dbReference type="Gene3D" id="1.10.150.20">
    <property type="entry name" value="5' to 3' exonuclease, C-terminal subdomain"/>
    <property type="match status" value="2"/>
</dbReference>
<evidence type="ECO:0000256" key="3">
    <source>
        <dbReference type="ARBA" id="ARBA00012417"/>
    </source>
</evidence>
<evidence type="ECO:0000256" key="7">
    <source>
        <dbReference type="ARBA" id="ARBA00022705"/>
    </source>
</evidence>
<dbReference type="Gene3D" id="1.20.1060.10">
    <property type="entry name" value="Taq DNA Polymerase, Chain T, domain 4"/>
    <property type="match status" value="1"/>
</dbReference>
<dbReference type="FunFam" id="3.40.50.1010:FF:000001">
    <property type="entry name" value="DNA polymerase I"/>
    <property type="match status" value="1"/>
</dbReference>
<accession>A0A4Y6V1T6</accession>
<evidence type="ECO:0000256" key="1">
    <source>
        <dbReference type="ARBA" id="ARBA00007705"/>
    </source>
</evidence>
<dbReference type="GO" id="GO:0006261">
    <property type="term" value="P:DNA-templated DNA replication"/>
    <property type="evidence" value="ECO:0007669"/>
    <property type="project" value="UniProtKB-UniRule"/>
</dbReference>
<keyword evidence="10" id="KW-0378">Hydrolase</keyword>
<name>A0A4Y6V1T6_SACBS</name>
<evidence type="ECO:0000256" key="16">
    <source>
        <dbReference type="NCBIfam" id="TIGR00593"/>
    </source>
</evidence>
<keyword evidence="8" id="KW-0540">Nuclease</keyword>
<keyword evidence="6 17" id="KW-0548">Nucleotidyltransferase</keyword>
<sequence length="897" mass="100639">MTKLMMIDGNNLIYRAFYGITAPLQTADGRPTNAVYGFMLMLLRLLQDEKPTHILVTFDAGKVTFRHETFSEYKAGRQKTPPELSTQFPLLKELIEALGIKQYELANYEADDIMGTLARLADEQECETIIVSGDQDVLQLASAHVRINLLKGKGVGDVLPHGPEQIMERFGLTPLQIIDLKGLMGDSSDNIPGVPGVGEKTALKLLHEYGSVENLLENTDKLKGKLKERIEDNKESALLSKKLATIFREVPLPLEWDELAYGGADREAAVPVLRQLQFNSLIEKIPYADGEDGAETDEDPFAEPAPKAADRPPLDVRIADEDTLGELAEFLPRVSVIHAETHGDNPHHAELVGLMLHGEERYDYVPFELLKSPQAAPILEWLEDPEAPKNGYDLHRLDLVLHWHGIAFAGAAFDSQLAAYLIDPTETATNVSGLAVKYELPALTEDDEVYGRGAKFAWPEAETLAAHSARKAEAIEAIIPKQRELLERFEMNRLFFELEMPLSRILADMEKQGIAVNPEDLEKLGGEFEIEIKRLQSEIYAHAGMEFNINSTRQLGEILFDKLGLPAKKKTKTGYSTDAKVLEELAPQHEIVQIILQYRQLAKLQSTYIEGLLKEIRPETRKVHTYYRQALTATGRLSSQYPNLQNIPIRLEEGRKIRKAFVPSEPGWTILAADYSQIELRVLAHISDDAGLKDAFLHDMDIHTKTAMDVFGVTREEVDSNMRRSAKAVNFGIVYGISDYGLSQNLGITRAEAANFIEQYFAVFQGVQQYMHDIVEEAKKDGFVKTMLERRRYLPEIHAKNFALRSFAERTAMNTPIQGTAADIIKLAMVQVDAVLNERGLKSRMLLQVHDELVFEVPEDELELMKTLVPETMEGALKLSVPLKADVSFGANWYEAK</sequence>
<keyword evidence="7 17" id="KW-0235">DNA replication</keyword>
<dbReference type="InterPro" id="IPR036397">
    <property type="entry name" value="RNaseH_sf"/>
</dbReference>